<evidence type="ECO:0000313" key="4">
    <source>
        <dbReference type="EMBL" id="QSE98570.1"/>
    </source>
</evidence>
<reference evidence="4" key="1">
    <citation type="submission" date="2021-02" db="EMBL/GenBank/DDBJ databases">
        <title>Fulvivirga sp. S481 isolated from sea water.</title>
        <authorList>
            <person name="Bae S.S."/>
            <person name="Baek K."/>
        </authorList>
    </citation>
    <scope>NUCLEOTIDE SEQUENCE</scope>
    <source>
        <strain evidence="4">S481</strain>
    </source>
</reference>
<sequence length="975" mass="112611">MKVSASLPFQIVYSLYQHEYLGYLFESFVIHLDDKGKLTLQHQNISAKNADEFAKGLDDTDYELIELMDSMQQDAVVKKFNTKGPMKPDDFFLKMYDKEKGNELVQQEIERYLERKRAQILERLKGKMVFEMGNDGEPAWKQIEVLEEKATVLFHFRRNDDNTHYFPTIKYNGEKVDFQYRGSYLVCKDPAWMVSCGKLYSFEKNVDGKKLQPFLNKKFIIIPKNVEETYYNKFVAPLIASFDVYAKGFEINTEHFDPQPVLTISELMGSSNGNLFEKGSNGNGVDNEKMLFELSFKYGTFNFKADHLSPVSVTVDKKDESYVFHRVRRKLEEEKSILSFLTDNNLPLKNSKAAIPKSTAFGWLDTYRDELIKRKFEINQKGKSEKKYFIGEYKITVEVKENIDWFDIHAVIKFGEYEISFKEIRKLILKKKMEFALPNGEIAVIPDSWLAEYSELFAFSEEDESGEPRLKKHHLSLVKDLEEGNLAKVTISNKLEGLRAFEGIDEIPAPKSFKGELRPYQKAGFEWMQFLNKFKFGGCLADDMGLGKTVQTLALLQSQKEEGATGASLLVMPTSLVYNWEMEAKKFTPKLKTFTYTGTNREKNPEKFAKYDVIITSYGIVRLDIDLLKTYRFNYVILDESQAIKNPTSNIAKAVRELNSRNRLILTGTPLENSTLDLWSQMNFINPGLLGTQSFFKNEFLNPIEKQGDQEKTKKLYSIIKPFILRRHKSQVATELPEKTENIQYSAMLPDQEAEYEKVKNYYRNEILENIEAKGLNKSQMILLQGLTKLRQIANHPKMVDEGYEGTSGKLWDVSFMLDNAITEGHKILVFSQFVKHLSIIGDHLKTMKIDYAYLDGSTKDRQEQVERFQNDEKLKVFLISLKAGGLGLNLTKADYVFILDPWWNPAAEAQAVDRAHRIGQENRVFTYKFITRNTVEEKILALQQHKRKLASDLITTESSFVKSLSKEDIESLLS</sequence>
<keyword evidence="4" id="KW-0347">Helicase</keyword>
<dbReference type="InterPro" id="IPR014001">
    <property type="entry name" value="Helicase_ATP-bd"/>
</dbReference>
<dbReference type="CDD" id="cd18012">
    <property type="entry name" value="DEXQc_arch_SWI2_SNF2"/>
    <property type="match status" value="1"/>
</dbReference>
<evidence type="ECO:0000259" key="3">
    <source>
        <dbReference type="PROSITE" id="PS51194"/>
    </source>
</evidence>
<gene>
    <name evidence="4" type="ORF">JR347_05675</name>
</gene>
<dbReference type="PROSITE" id="PS51194">
    <property type="entry name" value="HELICASE_CTER"/>
    <property type="match status" value="1"/>
</dbReference>
<keyword evidence="5" id="KW-1185">Reference proteome</keyword>
<dbReference type="GO" id="GO:0004386">
    <property type="term" value="F:helicase activity"/>
    <property type="evidence" value="ECO:0007669"/>
    <property type="project" value="UniProtKB-KW"/>
</dbReference>
<dbReference type="PROSITE" id="PS51192">
    <property type="entry name" value="HELICASE_ATP_BIND_1"/>
    <property type="match status" value="1"/>
</dbReference>
<accession>A0A974WLS2</accession>
<feature type="domain" description="Helicase C-terminal" evidence="3">
    <location>
        <begin position="817"/>
        <end position="962"/>
    </location>
</feature>
<dbReference type="EMBL" id="CP070608">
    <property type="protein sequence ID" value="QSE98570.1"/>
    <property type="molecule type" value="Genomic_DNA"/>
</dbReference>
<organism evidence="4 5">
    <name type="scientific">Fulvivirga lutea</name>
    <dbReference type="NCBI Taxonomy" id="2810512"/>
    <lineage>
        <taxon>Bacteria</taxon>
        <taxon>Pseudomonadati</taxon>
        <taxon>Bacteroidota</taxon>
        <taxon>Cytophagia</taxon>
        <taxon>Cytophagales</taxon>
        <taxon>Fulvivirgaceae</taxon>
        <taxon>Fulvivirga</taxon>
    </lineage>
</organism>
<dbReference type="Gene3D" id="3.40.50.10810">
    <property type="entry name" value="Tandem AAA-ATPase domain"/>
    <property type="match status" value="1"/>
</dbReference>
<feature type="domain" description="Helicase ATP-binding" evidence="2">
    <location>
        <begin position="529"/>
        <end position="688"/>
    </location>
</feature>
<protein>
    <submittedName>
        <fullName evidence="4">DEAD/DEAH box helicase</fullName>
    </submittedName>
</protein>
<dbReference type="PANTHER" id="PTHR10799">
    <property type="entry name" value="SNF2/RAD54 HELICASE FAMILY"/>
    <property type="match status" value="1"/>
</dbReference>
<dbReference type="GO" id="GO:0016787">
    <property type="term" value="F:hydrolase activity"/>
    <property type="evidence" value="ECO:0007669"/>
    <property type="project" value="UniProtKB-KW"/>
</dbReference>
<dbReference type="RefSeq" id="WP_205723084.1">
    <property type="nucleotide sequence ID" value="NZ_CP070608.1"/>
</dbReference>
<dbReference type="CDD" id="cd18793">
    <property type="entry name" value="SF2_C_SNF"/>
    <property type="match status" value="1"/>
</dbReference>
<name>A0A974WLS2_9BACT</name>
<dbReference type="InterPro" id="IPR027417">
    <property type="entry name" value="P-loop_NTPase"/>
</dbReference>
<evidence type="ECO:0000256" key="1">
    <source>
        <dbReference type="ARBA" id="ARBA00022801"/>
    </source>
</evidence>
<dbReference type="SMART" id="SM00490">
    <property type="entry name" value="HELICc"/>
    <property type="match status" value="1"/>
</dbReference>
<keyword evidence="4" id="KW-0067">ATP-binding</keyword>
<dbReference type="Pfam" id="PF00176">
    <property type="entry name" value="SNF2-rel_dom"/>
    <property type="match status" value="1"/>
</dbReference>
<keyword evidence="1" id="KW-0378">Hydrolase</keyword>
<dbReference type="GO" id="GO:0005524">
    <property type="term" value="F:ATP binding"/>
    <property type="evidence" value="ECO:0007669"/>
    <property type="project" value="InterPro"/>
</dbReference>
<dbReference type="KEGG" id="fuv:JR347_05675"/>
<dbReference type="InterPro" id="IPR038718">
    <property type="entry name" value="SNF2-like_sf"/>
</dbReference>
<keyword evidence="4" id="KW-0547">Nucleotide-binding</keyword>
<dbReference type="SMART" id="SM00487">
    <property type="entry name" value="DEXDc"/>
    <property type="match status" value="1"/>
</dbReference>
<dbReference type="InterPro" id="IPR000330">
    <property type="entry name" value="SNF2_N"/>
</dbReference>
<evidence type="ECO:0000313" key="5">
    <source>
        <dbReference type="Proteomes" id="UP000662783"/>
    </source>
</evidence>
<evidence type="ECO:0000259" key="2">
    <source>
        <dbReference type="PROSITE" id="PS51192"/>
    </source>
</evidence>
<dbReference type="AlphaFoldDB" id="A0A974WLS2"/>
<dbReference type="Pfam" id="PF00271">
    <property type="entry name" value="Helicase_C"/>
    <property type="match status" value="1"/>
</dbReference>
<dbReference type="InterPro" id="IPR049730">
    <property type="entry name" value="SNF2/RAD54-like_C"/>
</dbReference>
<dbReference type="Proteomes" id="UP000662783">
    <property type="component" value="Chromosome"/>
</dbReference>
<dbReference type="SUPFAM" id="SSF52540">
    <property type="entry name" value="P-loop containing nucleoside triphosphate hydrolases"/>
    <property type="match status" value="2"/>
</dbReference>
<proteinExistence type="predicted"/>
<dbReference type="InterPro" id="IPR001650">
    <property type="entry name" value="Helicase_C-like"/>
</dbReference>
<dbReference type="Gene3D" id="3.40.50.300">
    <property type="entry name" value="P-loop containing nucleotide triphosphate hydrolases"/>
    <property type="match status" value="1"/>
</dbReference>